<dbReference type="SUPFAM" id="SSF53300">
    <property type="entry name" value="vWA-like"/>
    <property type="match status" value="1"/>
</dbReference>
<accession>R9AER9</accession>
<evidence type="ECO:0000313" key="5">
    <source>
        <dbReference type="Proteomes" id="UP000014064"/>
    </source>
</evidence>
<proteinExistence type="predicted"/>
<protein>
    <submittedName>
        <fullName evidence="4">Alpha-protein kinase vwkA</fullName>
    </submittedName>
</protein>
<feature type="region of interest" description="Disordered" evidence="1">
    <location>
        <begin position="381"/>
        <end position="406"/>
    </location>
</feature>
<dbReference type="Pfam" id="PF00092">
    <property type="entry name" value="VWA"/>
    <property type="match status" value="1"/>
</dbReference>
<dbReference type="KEGG" id="wic:J056_000477"/>
<dbReference type="eggNOG" id="ENOG502QUR0">
    <property type="taxonomic scope" value="Eukaryota"/>
</dbReference>
<dbReference type="PANTHER" id="PTHR47763">
    <property type="entry name" value="ALPHA-PROTEIN KINASE VWKA"/>
    <property type="match status" value="1"/>
</dbReference>
<keyword evidence="5" id="KW-1185">Reference proteome</keyword>
<dbReference type="InterPro" id="IPR036465">
    <property type="entry name" value="vWFA_dom_sf"/>
</dbReference>
<dbReference type="InterPro" id="IPR052969">
    <property type="entry name" value="Thr-specific_kinase-like"/>
</dbReference>
<dbReference type="AlphaFoldDB" id="R9AER9"/>
<dbReference type="PANTHER" id="PTHR47763:SF1">
    <property type="entry name" value="DUF659 DOMAIN-CONTAINING PROTEIN"/>
    <property type="match status" value="1"/>
</dbReference>
<feature type="signal peptide" evidence="2">
    <location>
        <begin position="1"/>
        <end position="19"/>
    </location>
</feature>
<dbReference type="SMART" id="SM00327">
    <property type="entry name" value="VWA"/>
    <property type="match status" value="1"/>
</dbReference>
<dbReference type="InterPro" id="IPR002035">
    <property type="entry name" value="VWF_A"/>
</dbReference>
<dbReference type="GO" id="GO:0004674">
    <property type="term" value="F:protein serine/threonine kinase activity"/>
    <property type="evidence" value="ECO:0007669"/>
    <property type="project" value="TreeGrafter"/>
</dbReference>
<dbReference type="EMBL" id="KE007233">
    <property type="protein sequence ID" value="EOR00667.1"/>
    <property type="molecule type" value="Genomic_DNA"/>
</dbReference>
<dbReference type="HOGENOM" id="CLU_046567_0_0_1"/>
<keyword evidence="2" id="KW-0732">Signal</keyword>
<evidence type="ECO:0000259" key="3">
    <source>
        <dbReference type="PROSITE" id="PS50234"/>
    </source>
</evidence>
<dbReference type="GO" id="GO:0005737">
    <property type="term" value="C:cytoplasm"/>
    <property type="evidence" value="ECO:0007669"/>
    <property type="project" value="TreeGrafter"/>
</dbReference>
<gene>
    <name evidence="4" type="ORF">J056_000477</name>
</gene>
<dbReference type="OrthoDB" id="301415at2759"/>
<evidence type="ECO:0000256" key="2">
    <source>
        <dbReference type="SAM" id="SignalP"/>
    </source>
</evidence>
<dbReference type="OMA" id="KYLHARM"/>
<organism evidence="4 5">
    <name type="scientific">Wallemia ichthyophaga (strain EXF-994 / CBS 113033)</name>
    <dbReference type="NCBI Taxonomy" id="1299270"/>
    <lineage>
        <taxon>Eukaryota</taxon>
        <taxon>Fungi</taxon>
        <taxon>Dikarya</taxon>
        <taxon>Basidiomycota</taxon>
        <taxon>Wallemiomycotina</taxon>
        <taxon>Wallemiomycetes</taxon>
        <taxon>Wallemiales</taxon>
        <taxon>Wallemiaceae</taxon>
        <taxon>Wallemia</taxon>
    </lineage>
</organism>
<dbReference type="Proteomes" id="UP000014064">
    <property type="component" value="Unassembled WGS sequence"/>
</dbReference>
<keyword evidence="4" id="KW-0418">Kinase</keyword>
<name>R9AER9_WALI9</name>
<feature type="domain" description="VWFA" evidence="3">
    <location>
        <begin position="74"/>
        <end position="288"/>
    </location>
</feature>
<sequence length="505" mass="54167">MFLGFIVSTLVIHGGVVVGAPRTTHKPLTNYKDIDTDTPTPPAIPLYHASPGVDLPQKAGYEDIHVNDTSTSIDLLFIMDSTGSMGSYLDNATKNVIDICQSIIHSQKLIGESALRLGLISYRDSKPQDYTYEFKNFGFTHDYDEMRENLKSLYASGGGDGPEGVTIAMREAVYAMPWRAHASKMAVLVADAPPHGIGEYGDGFPDGSPCGYDPLQLARAMASSSITLFVVACEPALSGYQYATDFFRALADLTGGLLIPLVSASFLAQVIIGSALEQMDMERLIGEVGGAVAERVHGMHESVDDVARALHETLMLRNENTGRIHVENIYRDSPEAEHNFQVWRGVAGLQEAKGVVKRVPGSRFTDKYLSQRYASPPSYSFTTGAPALPPRGASAASGSSASASHSRKPLSSFAAFEASPQQTSIMATPVGSTSASFGGVRGGDDTMNDSDEEEMIEEQLGGGADDDATDATDDAGVQYRQGAITYDQARRITTASAWRSSMAYR</sequence>
<reference evidence="5" key="1">
    <citation type="journal article" date="2013" name="BMC Genomics">
        <title>Genome and transcriptome sequencing of the halophilic fungus Wallemia ichthyophaga: haloadaptations present and absent.</title>
        <authorList>
            <person name="Zajc J."/>
            <person name="Liu Y."/>
            <person name="Dai W."/>
            <person name="Yang Z."/>
            <person name="Hu J."/>
            <person name="Gostincar C."/>
            <person name="Gunde-Cimerman N."/>
        </authorList>
    </citation>
    <scope>NUCLEOTIDE SEQUENCE [LARGE SCALE GENOMIC DNA]</scope>
    <source>
        <strain evidence="5">EXF-994 / CBS 113033</strain>
    </source>
</reference>
<feature type="compositionally biased region" description="Low complexity" evidence="1">
    <location>
        <begin position="390"/>
        <end position="406"/>
    </location>
</feature>
<dbReference type="RefSeq" id="XP_009268380.1">
    <property type="nucleotide sequence ID" value="XM_009270105.1"/>
</dbReference>
<evidence type="ECO:0000313" key="4">
    <source>
        <dbReference type="EMBL" id="EOR00667.1"/>
    </source>
</evidence>
<feature type="region of interest" description="Disordered" evidence="1">
    <location>
        <begin position="428"/>
        <end position="449"/>
    </location>
</feature>
<dbReference type="PROSITE" id="PS50234">
    <property type="entry name" value="VWFA"/>
    <property type="match status" value="1"/>
</dbReference>
<dbReference type="CDD" id="cd00198">
    <property type="entry name" value="vWFA"/>
    <property type="match status" value="1"/>
</dbReference>
<dbReference type="GeneID" id="20373429"/>
<evidence type="ECO:0000256" key="1">
    <source>
        <dbReference type="SAM" id="MobiDB-lite"/>
    </source>
</evidence>
<dbReference type="Gene3D" id="3.40.50.410">
    <property type="entry name" value="von Willebrand factor, type A domain"/>
    <property type="match status" value="1"/>
</dbReference>
<keyword evidence="4" id="KW-0808">Transferase</keyword>
<feature type="chain" id="PRO_5004470388" evidence="2">
    <location>
        <begin position="20"/>
        <end position="505"/>
    </location>
</feature>